<gene>
    <name evidence="2" type="ORF">GCM10023205_25080</name>
</gene>
<reference evidence="3" key="1">
    <citation type="journal article" date="2019" name="Int. J. Syst. Evol. Microbiol.">
        <title>The Global Catalogue of Microorganisms (GCM) 10K type strain sequencing project: providing services to taxonomists for standard genome sequencing and annotation.</title>
        <authorList>
            <consortium name="The Broad Institute Genomics Platform"/>
            <consortium name="The Broad Institute Genome Sequencing Center for Infectious Disease"/>
            <person name="Wu L."/>
            <person name="Ma J."/>
        </authorList>
    </citation>
    <scope>NUCLEOTIDE SEQUENCE [LARGE SCALE GENOMIC DNA]</scope>
    <source>
        <strain evidence="3">JCM 17986</strain>
    </source>
</reference>
<dbReference type="Proteomes" id="UP001500466">
    <property type="component" value="Unassembled WGS sequence"/>
</dbReference>
<comment type="caution">
    <text evidence="2">The sequence shown here is derived from an EMBL/GenBank/DDBJ whole genome shotgun (WGS) entry which is preliminary data.</text>
</comment>
<protein>
    <submittedName>
        <fullName evidence="2">Uncharacterized protein</fullName>
    </submittedName>
</protein>
<evidence type="ECO:0000256" key="1">
    <source>
        <dbReference type="SAM" id="MobiDB-lite"/>
    </source>
</evidence>
<dbReference type="RefSeq" id="WP_345675477.1">
    <property type="nucleotide sequence ID" value="NZ_BAABHS010000007.1"/>
</dbReference>
<evidence type="ECO:0000313" key="2">
    <source>
        <dbReference type="EMBL" id="GAA4960713.1"/>
    </source>
</evidence>
<sequence>MTGPQDETWQRDPTAVIHAYARSVRDLVAGTTMVGLTRFRASMEQKYGNDVIPRLEAWGTKQVRKADREMRRADKAFRQQILEYAERARLGEYHELLKAETQREAARATEWDAPPGGRLDPQWSRRLSEAVGGVPDSTAAAIDDVLAGDRYAGAAFGQRYPGPGTLRRHPEAFEWLHAAVESAADLAMPRDLGELYEAGRLQVAATAELLEAHRSQEDAKLSSTDQSLLFERYAKAEAAHGKEVDAALGRWVTEYVQRFDDLAPRRLAEIVREAGLGAELGVTQRQVGVERARIRLADLAALHEREAAEPPWEQRPVPVVAAAKPGAVPTPGHRDPTPKPASGPVADVPRNVPEIRVLAPHDIPRMHPAADPAATYGLPRPRVRAAAAGAAAPAPTHLPAAGAGLPAAGTHPQAVATPLPLPSAASRATSVAMHAAAAANTRPTGRPQDITVPRKGAVKALTVARER</sequence>
<feature type="region of interest" description="Disordered" evidence="1">
    <location>
        <begin position="434"/>
        <end position="454"/>
    </location>
</feature>
<keyword evidence="3" id="KW-1185">Reference proteome</keyword>
<organism evidence="2 3">
    <name type="scientific">Yinghuangia aomiensis</name>
    <dbReference type="NCBI Taxonomy" id="676205"/>
    <lineage>
        <taxon>Bacteria</taxon>
        <taxon>Bacillati</taxon>
        <taxon>Actinomycetota</taxon>
        <taxon>Actinomycetes</taxon>
        <taxon>Kitasatosporales</taxon>
        <taxon>Streptomycetaceae</taxon>
        <taxon>Yinghuangia</taxon>
    </lineage>
</organism>
<name>A0ABP9H347_9ACTN</name>
<proteinExistence type="predicted"/>
<feature type="region of interest" description="Disordered" evidence="1">
    <location>
        <begin position="323"/>
        <end position="351"/>
    </location>
</feature>
<evidence type="ECO:0000313" key="3">
    <source>
        <dbReference type="Proteomes" id="UP001500466"/>
    </source>
</evidence>
<dbReference type="EMBL" id="BAABHS010000007">
    <property type="protein sequence ID" value="GAA4960713.1"/>
    <property type="molecule type" value="Genomic_DNA"/>
</dbReference>
<accession>A0ABP9H347</accession>